<gene>
    <name evidence="2" type="ORF">AWR26_06285</name>
    <name evidence="3" type="ORF">SAMN05216286_3044</name>
</gene>
<dbReference type="AlphaFoldDB" id="A0AA94KR48"/>
<dbReference type="PANTHER" id="PTHR35862">
    <property type="entry name" value="FELS-2 PROPHAGE PROTEIN"/>
    <property type="match status" value="1"/>
</dbReference>
<evidence type="ECO:0000313" key="3">
    <source>
        <dbReference type="EMBL" id="SFC74004.1"/>
    </source>
</evidence>
<dbReference type="PANTHER" id="PTHR35862:SF3">
    <property type="entry name" value="FELS-2 PROPHAGE PROTEIN"/>
    <property type="match status" value="1"/>
</dbReference>
<sequence length="380" mass="41675">MIDALTNGLAQVSSPAYLLMLDDKDITENIAPRLISLTIEDNRGFTADTLTLVLSDADGDIQLPQRKTKIRVFIGEKGYALAGLGEFVIDQVKHDGAPDKVTVIGRSADFNGKLNKEHEQSWHDTTLGAIVEEIAKRCGLEASVAESLEGIKIAHIDQSMESDASFLHRLAVRNGAELTVKWNKLMLIKPGRGLNAKGEAFPQVVIQRSDGDKHSFNIADRSSYTGVTARWLDTKKPKNQTQKVQLQRKTTTQTPASTGHPQAVTPAAEQSEKPVYVAGSADNVYGISTVYASKEEAIRAADGLWSYIQRNTATFSLTLARGRTDITPETPVRVSGFKTVIDDTPWTIKKVTHSLDNNGFVSKLDLEVKIKEGQYDVQNE</sequence>
<dbReference type="Proteomes" id="UP000078227">
    <property type="component" value="Chromosome"/>
</dbReference>
<proteinExistence type="predicted"/>
<evidence type="ECO:0000313" key="5">
    <source>
        <dbReference type="Proteomes" id="UP000182314"/>
    </source>
</evidence>
<reference evidence="2 4" key="2">
    <citation type="submission" date="2021-03" db="EMBL/GenBank/DDBJ databases">
        <authorList>
            <person name="Li Y."/>
            <person name="Li S."/>
            <person name="Chen M."/>
            <person name="Peng G."/>
            <person name="Tan Z."/>
            <person name="An Q."/>
        </authorList>
    </citation>
    <scope>NUCLEOTIDE SEQUENCE [LARGE SCALE GENOMIC DNA]</scope>
    <source>
        <strain evidence="2 4">Ola 51</strain>
    </source>
</reference>
<evidence type="ECO:0000313" key="2">
    <source>
        <dbReference type="EMBL" id="ANI81780.1"/>
    </source>
</evidence>
<feature type="region of interest" description="Disordered" evidence="1">
    <location>
        <begin position="234"/>
        <end position="270"/>
    </location>
</feature>
<accession>A0AA94KR48</accession>
<feature type="compositionally biased region" description="Polar residues" evidence="1">
    <location>
        <begin position="239"/>
        <end position="260"/>
    </location>
</feature>
<dbReference type="Pfam" id="PF05954">
    <property type="entry name" value="Phage_GPD"/>
    <property type="match status" value="1"/>
</dbReference>
<protein>
    <submittedName>
        <fullName evidence="2">Phage late control D family protein</fullName>
    </submittedName>
</protein>
<dbReference type="RefSeq" id="WP_064564398.1">
    <property type="nucleotide sequence ID" value="NZ_CP014007.2"/>
</dbReference>
<dbReference type="KEGG" id="kor:AWR26_06285"/>
<dbReference type="EMBL" id="FOKO01000004">
    <property type="protein sequence ID" value="SFC74004.1"/>
    <property type="molecule type" value="Genomic_DNA"/>
</dbReference>
<dbReference type="EMBL" id="CP014007">
    <property type="protein sequence ID" value="ANI81780.1"/>
    <property type="molecule type" value="Genomic_DNA"/>
</dbReference>
<reference evidence="3 5" key="1">
    <citation type="submission" date="2016-10" db="EMBL/GenBank/DDBJ databases">
        <authorList>
            <person name="Varghese N."/>
            <person name="Submissions S."/>
        </authorList>
    </citation>
    <scope>NUCLEOTIDE SEQUENCE [LARGE SCALE GENOMIC DNA]</scope>
    <source>
        <strain evidence="3 5">CGMCC 1.7012</strain>
    </source>
</reference>
<dbReference type="SUPFAM" id="SSF69279">
    <property type="entry name" value="Phage tail proteins"/>
    <property type="match status" value="1"/>
</dbReference>
<evidence type="ECO:0000256" key="1">
    <source>
        <dbReference type="SAM" id="MobiDB-lite"/>
    </source>
</evidence>
<keyword evidence="4" id="KW-1185">Reference proteome</keyword>
<dbReference type="InterPro" id="IPR052726">
    <property type="entry name" value="Phage_Baseplate_Hub"/>
</dbReference>
<organism evidence="3 5">
    <name type="scientific">Kosakonia oryzae</name>
    <dbReference type="NCBI Taxonomy" id="497725"/>
    <lineage>
        <taxon>Bacteria</taxon>
        <taxon>Pseudomonadati</taxon>
        <taxon>Pseudomonadota</taxon>
        <taxon>Gammaproteobacteria</taxon>
        <taxon>Enterobacterales</taxon>
        <taxon>Enterobacteriaceae</taxon>
        <taxon>Kosakonia</taxon>
    </lineage>
</organism>
<evidence type="ECO:0000313" key="4">
    <source>
        <dbReference type="Proteomes" id="UP000078227"/>
    </source>
</evidence>
<name>A0AA94KR48_9ENTR</name>
<dbReference type="Proteomes" id="UP000182314">
    <property type="component" value="Unassembled WGS sequence"/>
</dbReference>